<keyword evidence="8" id="KW-1185">Reference proteome</keyword>
<evidence type="ECO:0000259" key="5">
    <source>
        <dbReference type="Pfam" id="PF07940"/>
    </source>
</evidence>
<evidence type="ECO:0000259" key="6">
    <source>
        <dbReference type="Pfam" id="PF16889"/>
    </source>
</evidence>
<keyword evidence="3" id="KW-0574">Periplasm</keyword>
<sequence length="673" mass="79350">MSKDKVYGYSFYMEKFECFYNDFKNEGYVSFLKDNYGEKMKMSLENANRILNNVFLFNRPWDMEPTSVPYKFENITWDYAPNGDEEWIFMLNRHEYLEDLVIAYYLTYDKKYIYKWIEIISDWINKNTPSSNEMAWRTIEVGIRCLSWTFDLIRILPLDILKEEEFEYILKSLCCQVRFIKDNIKDKDMLSNWGILQTTGVLTVVMAFYESIENKDLINWAEKVLVQQLELQVLEDGVHWEQSPMYHVEVLLSTLKMLYIAKTFNFTLNNTIKDKAYALANVLIYSTAPDHHQIMQSDSDYTDTRDIMCLSALVLNKGEFKEKSYARIDYSTFWFLGGRYIKIYDELISINSRELDKAFLDSGNYYLRSDWSEQASFAYFHNGTLGSGHGHADLLHYNISPFGENFIIDPGRYTYVEEDKLRTYFKSPKAHNCIIINDEDFTQCKGSWGYHSVAKSMNNYHKFKNDICYIEGVYMVENSKEYYIVTRKFIYIKPSLWIICDVVNKKGENYVSRYTHMDRDVKIESKGKGYIMSKNNINLQLIPLFASEVYIKNDYVSRKYNEIHNSKTLVYKNNFKDIGISVDVLYGSLQEENMKVKVKSIYQAGKSEPLTPTQGTALEIELPTGEKYVIIMIHQEIYIGKKLIIYNKEISFYGKILVLKHTNKGLIYVKLKF</sequence>
<evidence type="ECO:0000313" key="8">
    <source>
        <dbReference type="Proteomes" id="UP000254664"/>
    </source>
</evidence>
<dbReference type="Pfam" id="PF07940">
    <property type="entry name" value="Hepar_II_III_C"/>
    <property type="match status" value="1"/>
</dbReference>
<proteinExistence type="predicted"/>
<dbReference type="AlphaFoldDB" id="A0A381J7H1"/>
<dbReference type="Pfam" id="PF16889">
    <property type="entry name" value="Hepar_II_III_N"/>
    <property type="match status" value="1"/>
</dbReference>
<dbReference type="InterPro" id="IPR031680">
    <property type="entry name" value="Hepar_II_III_N"/>
</dbReference>
<dbReference type="PANTHER" id="PTHR39210">
    <property type="entry name" value="HEPARIN-SULFATE LYASE"/>
    <property type="match status" value="1"/>
</dbReference>
<evidence type="ECO:0000313" key="7">
    <source>
        <dbReference type="EMBL" id="SUY46308.1"/>
    </source>
</evidence>
<name>A0A381J7H1_9CLOT</name>
<feature type="domain" description="Heparin-sulfate lyase N-terminal" evidence="6">
    <location>
        <begin position="70"/>
        <end position="304"/>
    </location>
</feature>
<evidence type="ECO:0000256" key="2">
    <source>
        <dbReference type="ARBA" id="ARBA00022729"/>
    </source>
</evidence>
<dbReference type="SUPFAM" id="SSF48230">
    <property type="entry name" value="Chondroitin AC/alginate lyase"/>
    <property type="match status" value="1"/>
</dbReference>
<dbReference type="RefSeq" id="WP_115640489.1">
    <property type="nucleotide sequence ID" value="NZ_UFWZ01000001.1"/>
</dbReference>
<evidence type="ECO:0000256" key="4">
    <source>
        <dbReference type="ARBA" id="ARBA00023239"/>
    </source>
</evidence>
<dbReference type="Gene3D" id="2.70.98.70">
    <property type="match status" value="1"/>
</dbReference>
<dbReference type="InterPro" id="IPR008929">
    <property type="entry name" value="Chondroitin_lyas"/>
</dbReference>
<dbReference type="InterPro" id="IPR012480">
    <property type="entry name" value="Hepar_II_III_C"/>
</dbReference>
<dbReference type="Gene3D" id="1.50.10.100">
    <property type="entry name" value="Chondroitin AC/alginate lyase"/>
    <property type="match status" value="1"/>
</dbReference>
<comment type="subcellular location">
    <subcellularLocation>
        <location evidence="1">Periplasm</location>
    </subcellularLocation>
</comment>
<accession>A0A381J7H1</accession>
<dbReference type="PANTHER" id="PTHR39210:SF1">
    <property type="entry name" value="HEPARIN-SULFATE LYASE"/>
    <property type="match status" value="1"/>
</dbReference>
<evidence type="ECO:0000256" key="3">
    <source>
        <dbReference type="ARBA" id="ARBA00022764"/>
    </source>
</evidence>
<keyword evidence="2" id="KW-0732">Signal</keyword>
<dbReference type="EMBL" id="UFWZ01000001">
    <property type="protein sequence ID" value="SUY46308.1"/>
    <property type="molecule type" value="Genomic_DNA"/>
</dbReference>
<dbReference type="OrthoDB" id="7335480at2"/>
<keyword evidence="4" id="KW-0456">Lyase</keyword>
<reference evidence="7 8" key="1">
    <citation type="submission" date="2018-06" db="EMBL/GenBank/DDBJ databases">
        <authorList>
            <consortium name="Pathogen Informatics"/>
            <person name="Doyle S."/>
        </authorList>
    </citation>
    <scope>NUCLEOTIDE SEQUENCE [LARGE SCALE GENOMIC DNA]</scope>
    <source>
        <strain evidence="7 8">NCTC9836</strain>
    </source>
</reference>
<feature type="domain" description="Heparinase II/III-like C-terminal" evidence="5">
    <location>
        <begin position="355"/>
        <end position="572"/>
    </location>
</feature>
<dbReference type="Proteomes" id="UP000254664">
    <property type="component" value="Unassembled WGS sequence"/>
</dbReference>
<dbReference type="GO" id="GO:0042597">
    <property type="term" value="C:periplasmic space"/>
    <property type="evidence" value="ECO:0007669"/>
    <property type="project" value="UniProtKB-SubCell"/>
</dbReference>
<protein>
    <submittedName>
        <fullName evidence="7">Heparinase II/III-like protein</fullName>
    </submittedName>
</protein>
<evidence type="ECO:0000256" key="1">
    <source>
        <dbReference type="ARBA" id="ARBA00004418"/>
    </source>
</evidence>
<organism evidence="7 8">
    <name type="scientific">Clostridium putrefaciens</name>
    <dbReference type="NCBI Taxonomy" id="99675"/>
    <lineage>
        <taxon>Bacteria</taxon>
        <taxon>Bacillati</taxon>
        <taxon>Bacillota</taxon>
        <taxon>Clostridia</taxon>
        <taxon>Eubacteriales</taxon>
        <taxon>Clostridiaceae</taxon>
        <taxon>Clostridium</taxon>
    </lineage>
</organism>
<dbReference type="GO" id="GO:0016829">
    <property type="term" value="F:lyase activity"/>
    <property type="evidence" value="ECO:0007669"/>
    <property type="project" value="UniProtKB-KW"/>
</dbReference>
<gene>
    <name evidence="7" type="ORF">NCTC9836_00698</name>
</gene>